<evidence type="ECO:0000256" key="1">
    <source>
        <dbReference type="PROSITE-ProRule" id="PRU00042"/>
    </source>
</evidence>
<evidence type="ECO:0000256" key="3">
    <source>
        <dbReference type="SAM" id="SignalP"/>
    </source>
</evidence>
<feature type="compositionally biased region" description="Basic residues" evidence="2">
    <location>
        <begin position="33"/>
        <end position="45"/>
    </location>
</feature>
<keyword evidence="1" id="KW-0862">Zinc</keyword>
<dbReference type="PROSITE" id="PS50157">
    <property type="entry name" value="ZINC_FINGER_C2H2_2"/>
    <property type="match status" value="1"/>
</dbReference>
<reference evidence="5" key="1">
    <citation type="submission" date="2024-10" db="EMBL/GenBank/DDBJ databases">
        <authorList>
            <person name="Ryan C."/>
        </authorList>
    </citation>
    <scope>NUCLEOTIDE SEQUENCE [LARGE SCALE GENOMIC DNA]</scope>
</reference>
<evidence type="ECO:0000313" key="5">
    <source>
        <dbReference type="EMBL" id="CAL5033919.1"/>
    </source>
</evidence>
<feature type="compositionally biased region" description="Low complexity" evidence="2">
    <location>
        <begin position="109"/>
        <end position="118"/>
    </location>
</feature>
<feature type="region of interest" description="Disordered" evidence="2">
    <location>
        <begin position="180"/>
        <end position="220"/>
    </location>
</feature>
<dbReference type="SUPFAM" id="SSF56399">
    <property type="entry name" value="ADP-ribosylation"/>
    <property type="match status" value="1"/>
</dbReference>
<feature type="compositionally biased region" description="Polar residues" evidence="2">
    <location>
        <begin position="92"/>
        <end position="107"/>
    </location>
</feature>
<keyword evidence="1" id="KW-0863">Zinc-finger</keyword>
<keyword evidence="1" id="KW-0479">Metal-binding</keyword>
<dbReference type="AlphaFoldDB" id="A0ABC9D9H1"/>
<accession>A0ABC9D9H1</accession>
<dbReference type="PANTHER" id="PTHR31681:SF12">
    <property type="entry name" value="C2H2-LIKE ZINC FINGER PROTEIN"/>
    <property type="match status" value="1"/>
</dbReference>
<feature type="compositionally biased region" description="Low complexity" evidence="2">
    <location>
        <begin position="10"/>
        <end position="19"/>
    </location>
</feature>
<evidence type="ECO:0000259" key="4">
    <source>
        <dbReference type="PROSITE" id="PS50157"/>
    </source>
</evidence>
<sequence>MALATLLLPSSSASTATTKAGGGGGDHSDSRRHDHHHGSNRKKKPPPPSPQPSLSSAPRTPTGSRSQRGMAAVAASSSSKKSPKVAGATAKNRPQYQQHHRVPSTTKKAAAAASSSSSSSWEQVKSLLSCRSATAAARVHDPAAPSALARLRGSGAGACGASLCAMRDVVDAASSAASSAAASASADRDTAPLNRRRAQRAGSSSSSAAAAGGSHHSSLRGLSGCYECRAINVEPMSRRYPRPRELCACPQCGEVFTKADSLEHHQAIRHAVSELGPEDSGRNIVEIIFKSSWQKRDVPICHVDRILKVHNPPRTVARFEAYRDAVRSRCGRATAARAAADGNELLRFHSAPLACALGLAGATSLCAAADTSSRSSSAAAGDAASSSSSPAAACCGVCTAIRHGFAPWVGAHPLGVRTTASSGRAHDCGGAPAANAADNGGCRAMLVCRVIAGRVRRDGDAASATGEEKDGTFDSVAGEDAASSSVYGNLEELFVANPRAILPCFVVIYRVLES</sequence>
<name>A0ABC9D9H1_9POAL</name>
<dbReference type="Proteomes" id="UP001497457">
    <property type="component" value="Chromosome 31b"/>
</dbReference>
<dbReference type="Gene3D" id="3.90.228.10">
    <property type="match status" value="1"/>
</dbReference>
<proteinExistence type="predicted"/>
<evidence type="ECO:0000313" key="6">
    <source>
        <dbReference type="Proteomes" id="UP001497457"/>
    </source>
</evidence>
<gene>
    <name evidence="5" type="ORF">URODEC1_LOCUS82877</name>
</gene>
<feature type="compositionally biased region" description="Low complexity" evidence="2">
    <location>
        <begin position="200"/>
        <end position="220"/>
    </location>
</feature>
<dbReference type="InterPro" id="IPR013087">
    <property type="entry name" value="Znf_C2H2_type"/>
</dbReference>
<feature type="chain" id="PRO_5044813267" description="C2H2-type domain-containing protein" evidence="3">
    <location>
        <begin position="16"/>
        <end position="514"/>
    </location>
</feature>
<feature type="domain" description="C2H2-type" evidence="4">
    <location>
        <begin position="247"/>
        <end position="275"/>
    </location>
</feature>
<feature type="compositionally biased region" description="Low complexity" evidence="2">
    <location>
        <begin position="71"/>
        <end position="86"/>
    </location>
</feature>
<evidence type="ECO:0000256" key="2">
    <source>
        <dbReference type="SAM" id="MobiDB-lite"/>
    </source>
</evidence>
<feature type="signal peptide" evidence="3">
    <location>
        <begin position="1"/>
        <end position="15"/>
    </location>
</feature>
<feature type="region of interest" description="Disordered" evidence="2">
    <location>
        <begin position="1"/>
        <end position="118"/>
    </location>
</feature>
<protein>
    <recommendedName>
        <fullName evidence="4">C2H2-type domain-containing protein</fullName>
    </recommendedName>
</protein>
<organism evidence="5 6">
    <name type="scientific">Urochloa decumbens</name>
    <dbReference type="NCBI Taxonomy" id="240449"/>
    <lineage>
        <taxon>Eukaryota</taxon>
        <taxon>Viridiplantae</taxon>
        <taxon>Streptophyta</taxon>
        <taxon>Embryophyta</taxon>
        <taxon>Tracheophyta</taxon>
        <taxon>Spermatophyta</taxon>
        <taxon>Magnoliopsida</taxon>
        <taxon>Liliopsida</taxon>
        <taxon>Poales</taxon>
        <taxon>Poaceae</taxon>
        <taxon>PACMAD clade</taxon>
        <taxon>Panicoideae</taxon>
        <taxon>Panicodae</taxon>
        <taxon>Paniceae</taxon>
        <taxon>Melinidinae</taxon>
        <taxon>Urochloa</taxon>
    </lineage>
</organism>
<dbReference type="GO" id="GO:0008270">
    <property type="term" value="F:zinc ion binding"/>
    <property type="evidence" value="ECO:0007669"/>
    <property type="project" value="UniProtKB-KW"/>
</dbReference>
<dbReference type="PROSITE" id="PS00028">
    <property type="entry name" value="ZINC_FINGER_C2H2_1"/>
    <property type="match status" value="1"/>
</dbReference>
<dbReference type="PANTHER" id="PTHR31681">
    <property type="entry name" value="C2H2-LIKE ZINC FINGER PROTEIN"/>
    <property type="match status" value="1"/>
</dbReference>
<dbReference type="EMBL" id="OZ075141">
    <property type="protein sequence ID" value="CAL5033919.1"/>
    <property type="molecule type" value="Genomic_DNA"/>
</dbReference>
<keyword evidence="3" id="KW-0732">Signal</keyword>
<keyword evidence="6" id="KW-1185">Reference proteome</keyword>